<evidence type="ECO:0000313" key="7">
    <source>
        <dbReference type="EMBL" id="TKC09156.1"/>
    </source>
</evidence>
<name>A0A4U1CPH9_9SPHI</name>
<evidence type="ECO:0000259" key="6">
    <source>
        <dbReference type="PROSITE" id="PS51352"/>
    </source>
</evidence>
<dbReference type="PANTHER" id="PTHR42852:SF6">
    <property type="entry name" value="THIOL:DISULFIDE INTERCHANGE PROTEIN DSBE"/>
    <property type="match status" value="1"/>
</dbReference>
<evidence type="ECO:0000256" key="4">
    <source>
        <dbReference type="ARBA" id="ARBA00023284"/>
    </source>
</evidence>
<reference evidence="7 8" key="1">
    <citation type="submission" date="2019-04" db="EMBL/GenBank/DDBJ databases">
        <title>Pedobacter sp. RP-3-15 sp. nov., isolated from Arctic soil.</title>
        <authorList>
            <person name="Dahal R.H."/>
            <person name="Kim D.-U."/>
        </authorList>
    </citation>
    <scope>NUCLEOTIDE SEQUENCE [LARGE SCALE GENOMIC DNA]</scope>
    <source>
        <strain evidence="7 8">RP-3-15</strain>
    </source>
</reference>
<accession>A0A4U1CPH9</accession>
<dbReference type="Pfam" id="PF14289">
    <property type="entry name" value="DUF4369"/>
    <property type="match status" value="1"/>
</dbReference>
<dbReference type="Proteomes" id="UP000307244">
    <property type="component" value="Unassembled WGS sequence"/>
</dbReference>
<comment type="caution">
    <text evidence="7">The sequence shown here is derived from an EMBL/GenBank/DDBJ whole genome shotgun (WGS) entry which is preliminary data.</text>
</comment>
<proteinExistence type="predicted"/>
<evidence type="ECO:0000313" key="8">
    <source>
        <dbReference type="Proteomes" id="UP000307244"/>
    </source>
</evidence>
<dbReference type="EMBL" id="SWBQ01000001">
    <property type="protein sequence ID" value="TKC09156.1"/>
    <property type="molecule type" value="Genomic_DNA"/>
</dbReference>
<dbReference type="Pfam" id="PF00578">
    <property type="entry name" value="AhpC-TSA"/>
    <property type="match status" value="1"/>
</dbReference>
<keyword evidence="5" id="KW-0732">Signal</keyword>
<keyword evidence="4" id="KW-0676">Redox-active center</keyword>
<evidence type="ECO:0000256" key="3">
    <source>
        <dbReference type="ARBA" id="ARBA00023157"/>
    </source>
</evidence>
<keyword evidence="3" id="KW-1015">Disulfide bond</keyword>
<dbReference type="GO" id="GO:0030313">
    <property type="term" value="C:cell envelope"/>
    <property type="evidence" value="ECO:0007669"/>
    <property type="project" value="UniProtKB-SubCell"/>
</dbReference>
<protein>
    <submittedName>
        <fullName evidence="7">AhpC/TSA family protein</fullName>
    </submittedName>
</protein>
<dbReference type="PROSITE" id="PS51352">
    <property type="entry name" value="THIOREDOXIN_2"/>
    <property type="match status" value="1"/>
</dbReference>
<dbReference type="InterPro" id="IPR000866">
    <property type="entry name" value="AhpC/TSA"/>
</dbReference>
<dbReference type="RefSeq" id="WP_136834569.1">
    <property type="nucleotide sequence ID" value="NZ_SWBQ01000001.1"/>
</dbReference>
<dbReference type="OrthoDB" id="750178at2"/>
<keyword evidence="8" id="KW-1185">Reference proteome</keyword>
<dbReference type="CDD" id="cd02966">
    <property type="entry name" value="TlpA_like_family"/>
    <property type="match status" value="1"/>
</dbReference>
<dbReference type="InterPro" id="IPR013766">
    <property type="entry name" value="Thioredoxin_domain"/>
</dbReference>
<feature type="signal peptide" evidence="5">
    <location>
        <begin position="1"/>
        <end position="18"/>
    </location>
</feature>
<dbReference type="PANTHER" id="PTHR42852">
    <property type="entry name" value="THIOL:DISULFIDE INTERCHANGE PROTEIN DSBE"/>
    <property type="match status" value="1"/>
</dbReference>
<feature type="domain" description="Thioredoxin" evidence="6">
    <location>
        <begin position="235"/>
        <end position="373"/>
    </location>
</feature>
<evidence type="ECO:0000256" key="1">
    <source>
        <dbReference type="ARBA" id="ARBA00004196"/>
    </source>
</evidence>
<organism evidence="7 8">
    <name type="scientific">Pedobacter frigoris</name>
    <dbReference type="NCBI Taxonomy" id="2571272"/>
    <lineage>
        <taxon>Bacteria</taxon>
        <taxon>Pseudomonadati</taxon>
        <taxon>Bacteroidota</taxon>
        <taxon>Sphingobacteriia</taxon>
        <taxon>Sphingobacteriales</taxon>
        <taxon>Sphingobacteriaceae</taxon>
        <taxon>Pedobacter</taxon>
    </lineage>
</organism>
<comment type="subcellular location">
    <subcellularLocation>
        <location evidence="1">Cell envelope</location>
    </subcellularLocation>
</comment>
<evidence type="ECO:0000256" key="2">
    <source>
        <dbReference type="ARBA" id="ARBA00022748"/>
    </source>
</evidence>
<keyword evidence="2" id="KW-0201">Cytochrome c-type biogenesis</keyword>
<dbReference type="SUPFAM" id="SSF52833">
    <property type="entry name" value="Thioredoxin-like"/>
    <property type="match status" value="1"/>
</dbReference>
<dbReference type="InterPro" id="IPR025380">
    <property type="entry name" value="DUF4369"/>
</dbReference>
<gene>
    <name evidence="7" type="ORF">FA047_03410</name>
</gene>
<sequence>MKKIVLLIICLMPVSLMAQKGFIIKGQLGQLNSPEKAYLNYTIEGKAVVDSMEIKNAGFQFKGKVPCPVRAVINIKYAAETPSGKAKDMLSFYIENSDIEITSTDSIKKATVKGSVTDYENRQLQALVKPVKKQIDAITDEFLRKTPEEQSDKTYSKTAGTKITALMAEERLINMNFIAKNRTSYIALFAFNIYGLGSDFDPKTAEIEFNKFLPAIKKSMHGQKVLAKIELAKKSQLGARVKDFTQNDINGKAFTLSSLKGKYVLVDFWASWCGPCRAENPNVVKAYNQLKGKNFEIVSVSLDNSKEQWSKAIEKDGMPWIHVSDLKGWKNEVALQYGVTSVPQNFLIDPNGLVIGKNLRGDDLSKKLSSLIQ</sequence>
<dbReference type="AlphaFoldDB" id="A0A4U1CPH9"/>
<dbReference type="InterPro" id="IPR036249">
    <property type="entry name" value="Thioredoxin-like_sf"/>
</dbReference>
<feature type="chain" id="PRO_5020405602" evidence="5">
    <location>
        <begin position="19"/>
        <end position="373"/>
    </location>
</feature>
<dbReference type="GO" id="GO:0017004">
    <property type="term" value="P:cytochrome complex assembly"/>
    <property type="evidence" value="ECO:0007669"/>
    <property type="project" value="UniProtKB-KW"/>
</dbReference>
<dbReference type="InterPro" id="IPR050553">
    <property type="entry name" value="Thioredoxin_ResA/DsbE_sf"/>
</dbReference>
<dbReference type="InterPro" id="IPR017937">
    <property type="entry name" value="Thioredoxin_CS"/>
</dbReference>
<dbReference type="Gene3D" id="3.40.30.10">
    <property type="entry name" value="Glutaredoxin"/>
    <property type="match status" value="1"/>
</dbReference>
<dbReference type="PROSITE" id="PS00194">
    <property type="entry name" value="THIOREDOXIN_1"/>
    <property type="match status" value="1"/>
</dbReference>
<evidence type="ECO:0000256" key="5">
    <source>
        <dbReference type="SAM" id="SignalP"/>
    </source>
</evidence>